<feature type="domain" description="ABC transmembrane type-1" evidence="6">
    <location>
        <begin position="380"/>
        <end position="579"/>
    </location>
</feature>
<evidence type="ECO:0000259" key="6">
    <source>
        <dbReference type="PROSITE" id="PS50928"/>
    </source>
</evidence>
<keyword evidence="2 5" id="KW-0812">Transmembrane</keyword>
<dbReference type="GO" id="GO:0005886">
    <property type="term" value="C:plasma membrane"/>
    <property type="evidence" value="ECO:0007669"/>
    <property type="project" value="UniProtKB-SubCell"/>
</dbReference>
<comment type="subcellular location">
    <subcellularLocation>
        <location evidence="1 5">Cell membrane</location>
        <topology evidence="1 5">Multi-pass membrane protein</topology>
    </subcellularLocation>
</comment>
<dbReference type="NCBIfam" id="TIGR03262">
    <property type="entry name" value="PhnU2"/>
    <property type="match status" value="1"/>
</dbReference>
<dbReference type="InterPro" id="IPR017664">
    <property type="entry name" value="AminoethylPonate_ABC_perm-1"/>
</dbReference>
<accession>A0A2U2BP47</accession>
<feature type="transmembrane region" description="Helical" evidence="5">
    <location>
        <begin position="278"/>
        <end position="298"/>
    </location>
</feature>
<evidence type="ECO:0000256" key="4">
    <source>
        <dbReference type="ARBA" id="ARBA00023136"/>
    </source>
</evidence>
<feature type="transmembrane region" description="Helical" evidence="5">
    <location>
        <begin position="455"/>
        <end position="474"/>
    </location>
</feature>
<feature type="transmembrane region" description="Helical" evidence="5">
    <location>
        <begin position="224"/>
        <end position="246"/>
    </location>
</feature>
<dbReference type="Pfam" id="PF00528">
    <property type="entry name" value="BPD_transp_1"/>
    <property type="match status" value="2"/>
</dbReference>
<dbReference type="Gene3D" id="1.10.3720.10">
    <property type="entry name" value="MetI-like"/>
    <property type="match status" value="2"/>
</dbReference>
<dbReference type="EMBL" id="QEXO01000001">
    <property type="protein sequence ID" value="PWE15788.1"/>
    <property type="molecule type" value="Genomic_DNA"/>
</dbReference>
<evidence type="ECO:0000313" key="8">
    <source>
        <dbReference type="Proteomes" id="UP000245216"/>
    </source>
</evidence>
<reference evidence="7 8" key="2">
    <citation type="submission" date="2018-05" db="EMBL/GenBank/DDBJ databases">
        <authorList>
            <person name="Lanie J.A."/>
            <person name="Ng W.-L."/>
            <person name="Kazmierczak K.M."/>
            <person name="Andrzejewski T.M."/>
            <person name="Davidsen T.M."/>
            <person name="Wayne K.J."/>
            <person name="Tettelin H."/>
            <person name="Glass J.I."/>
            <person name="Rusch D."/>
            <person name="Podicherti R."/>
            <person name="Tsui H.-C.T."/>
            <person name="Winkler M.E."/>
        </authorList>
    </citation>
    <scope>NUCLEOTIDE SEQUENCE [LARGE SCALE GENOMIC DNA]</scope>
    <source>
        <strain evidence="7 8">YBY</strain>
    </source>
</reference>
<keyword evidence="5" id="KW-0813">Transport</keyword>
<dbReference type="GO" id="GO:0055085">
    <property type="term" value="P:transmembrane transport"/>
    <property type="evidence" value="ECO:0007669"/>
    <property type="project" value="InterPro"/>
</dbReference>
<dbReference type="CDD" id="cd06261">
    <property type="entry name" value="TM_PBP2"/>
    <property type="match status" value="2"/>
</dbReference>
<dbReference type="AlphaFoldDB" id="A0A2U2BP47"/>
<dbReference type="SUPFAM" id="SSF161098">
    <property type="entry name" value="MetI-like"/>
    <property type="match status" value="2"/>
</dbReference>
<comment type="caution">
    <text evidence="7">The sequence shown here is derived from an EMBL/GenBank/DDBJ whole genome shotgun (WGS) entry which is preliminary data.</text>
</comment>
<dbReference type="InterPro" id="IPR035906">
    <property type="entry name" value="MetI-like_sf"/>
</dbReference>
<feature type="transmembrane region" description="Helical" evidence="5">
    <location>
        <begin position="182"/>
        <end position="204"/>
    </location>
</feature>
<dbReference type="PANTHER" id="PTHR43496">
    <property type="entry name" value="PROTEIN LPLB"/>
    <property type="match status" value="1"/>
</dbReference>
<reference evidence="7 8" key="1">
    <citation type="submission" date="2018-05" db="EMBL/GenBank/DDBJ databases">
        <title>Genome Sequence of an Efficient Indole-Degrading Bacterium, Alcaligenes sp.YBY.</title>
        <authorList>
            <person name="Yang B."/>
        </authorList>
    </citation>
    <scope>NUCLEOTIDE SEQUENCE [LARGE SCALE GENOMIC DNA]</scope>
    <source>
        <strain evidence="7 8">YBY</strain>
    </source>
</reference>
<name>A0A2U2BP47_ALCFA</name>
<evidence type="ECO:0000256" key="3">
    <source>
        <dbReference type="ARBA" id="ARBA00022989"/>
    </source>
</evidence>
<feature type="transmembrane region" description="Helical" evidence="5">
    <location>
        <begin position="384"/>
        <end position="405"/>
    </location>
</feature>
<proteinExistence type="inferred from homology"/>
<gene>
    <name evidence="7" type="ORF">DF183_03400</name>
</gene>
<feature type="transmembrane region" description="Helical" evidence="5">
    <location>
        <begin position="561"/>
        <end position="582"/>
    </location>
</feature>
<dbReference type="InterPro" id="IPR000515">
    <property type="entry name" value="MetI-like"/>
</dbReference>
<evidence type="ECO:0000256" key="1">
    <source>
        <dbReference type="ARBA" id="ARBA00004651"/>
    </source>
</evidence>
<dbReference type="PANTHER" id="PTHR43496:SF1">
    <property type="entry name" value="POLYGALACTURONAN_RHAMNOGALACTURONAN TRANSPORT SYSTEM PERMEASE PROTEIN YTEP"/>
    <property type="match status" value="1"/>
</dbReference>
<evidence type="ECO:0000256" key="2">
    <source>
        <dbReference type="ARBA" id="ARBA00022692"/>
    </source>
</evidence>
<evidence type="ECO:0000256" key="5">
    <source>
        <dbReference type="RuleBase" id="RU363032"/>
    </source>
</evidence>
<dbReference type="Proteomes" id="UP000245216">
    <property type="component" value="Unassembled WGS sequence"/>
</dbReference>
<keyword evidence="4 5" id="KW-0472">Membrane</keyword>
<feature type="transmembrane region" description="Helical" evidence="5">
    <location>
        <begin position="328"/>
        <end position="352"/>
    </location>
</feature>
<feature type="transmembrane region" description="Helical" evidence="5">
    <location>
        <begin position="417"/>
        <end position="443"/>
    </location>
</feature>
<comment type="similarity">
    <text evidence="5">Belongs to the binding-protein-dependent transport system permease family.</text>
</comment>
<feature type="transmembrane region" description="Helical" evidence="5">
    <location>
        <begin position="51"/>
        <end position="71"/>
    </location>
</feature>
<sequence length="603" mass="64657">MPTTDSVPQPGAVPLTSTSLYGLPVAETSVKNHPLIRPVLPVWIGSAARRALLIALFALLVLFLALPMLFILLRAIQDSDGQLVGLGQFWSIISAPGFMSMVGRSVLVGMTTLLIVIPAAYAFAFALQRCCIRGAGLFRALGLLPLLAPSLMPGLSLIYLFGNQGLLRHWLGGETIYGFWGIVLGEAFYTFPHALMILSTGLALADARLYDAARAMGANSLRRFLTVTLPASRYAVFSAACLVFTLTVTDFGVPKVVGGSYNVLAMEAYKAVVGQLQFSKGAAIGVLLLIPAVLTFFLDRHLRARARGQAQGSLSAYSPLPHRQRDRYFTAVLVLVSLAILTIVGMAIWASLIKFWPYNLSLSLKSYDFNNMDGGGWLAWRNSLTMALFTAILGSALIFLGAWVLEKLPARGQSEKGLYGVLQMLALAPMAIPGLVLGLGYIFFFNHPENPLAGLYGSMTLLVLCTVIHLYTSAHLNFVTALKAIPAELEAAAASLKAPRLSTLMGVTVPLCLPALLSVSRYLFVSAMTTVSAVVFLYSPQTVLASVAVMNMDDAGFIGPAAAMCTVIMLSSGFVCLLVHVLSRAALRRSQAWRSSSSLSPTR</sequence>
<protein>
    <submittedName>
        <fullName evidence="7">Putative 2-aminoethylphosphonate ABC transporter permease subunit</fullName>
    </submittedName>
</protein>
<feature type="transmembrane region" description="Helical" evidence="5">
    <location>
        <begin position="140"/>
        <end position="162"/>
    </location>
</feature>
<dbReference type="STRING" id="511.UZ73_01705"/>
<organism evidence="7 8">
    <name type="scientific">Alcaligenes faecalis</name>
    <dbReference type="NCBI Taxonomy" id="511"/>
    <lineage>
        <taxon>Bacteria</taxon>
        <taxon>Pseudomonadati</taxon>
        <taxon>Pseudomonadota</taxon>
        <taxon>Betaproteobacteria</taxon>
        <taxon>Burkholderiales</taxon>
        <taxon>Alcaligenaceae</taxon>
        <taxon>Alcaligenes</taxon>
    </lineage>
</organism>
<feature type="transmembrane region" description="Helical" evidence="5">
    <location>
        <begin position="522"/>
        <end position="541"/>
    </location>
</feature>
<keyword evidence="3 5" id="KW-1133">Transmembrane helix</keyword>
<evidence type="ECO:0000313" key="7">
    <source>
        <dbReference type="EMBL" id="PWE15788.1"/>
    </source>
</evidence>
<feature type="transmembrane region" description="Helical" evidence="5">
    <location>
        <begin position="107"/>
        <end position="128"/>
    </location>
</feature>
<dbReference type="PROSITE" id="PS50928">
    <property type="entry name" value="ABC_TM1"/>
    <property type="match status" value="2"/>
</dbReference>
<feature type="domain" description="ABC transmembrane type-1" evidence="6">
    <location>
        <begin position="102"/>
        <end position="299"/>
    </location>
</feature>